<keyword evidence="8" id="KW-0479">Metal-binding</keyword>
<dbReference type="Gene3D" id="3.20.20.140">
    <property type="entry name" value="Metal-dependent hydrolases"/>
    <property type="match status" value="1"/>
</dbReference>
<evidence type="ECO:0000256" key="10">
    <source>
        <dbReference type="ARBA" id="ARBA00022833"/>
    </source>
</evidence>
<protein>
    <recommendedName>
        <fullName evidence="7">allantoinase</fullName>
        <ecNumber evidence="7">3.5.2.5</ecNumber>
    </recommendedName>
</protein>
<dbReference type="InterPro" id="IPR032466">
    <property type="entry name" value="Metal_Hydrolase"/>
</dbReference>
<comment type="pathway">
    <text evidence="3">Nitrogen metabolism; (S)-allantoin degradation; allantoate from (S)-allantoin: step 1/1.</text>
</comment>
<dbReference type="FunFam" id="3.20.20.140:FF:000032">
    <property type="entry name" value="Allantoinase Dal1"/>
    <property type="match status" value="1"/>
</dbReference>
<dbReference type="SUPFAM" id="SSF51338">
    <property type="entry name" value="Composite domain of metallo-dependent hydrolases"/>
    <property type="match status" value="1"/>
</dbReference>
<dbReference type="STRING" id="167879.CPS_4867"/>
<evidence type="ECO:0000256" key="8">
    <source>
        <dbReference type="ARBA" id="ARBA00022723"/>
    </source>
</evidence>
<dbReference type="InterPro" id="IPR017593">
    <property type="entry name" value="Allantoinase"/>
</dbReference>
<comment type="function">
    <text evidence="2">Catalyzes the reversible cyclization of carbamoyl aspartate to dihydroorotate.</text>
</comment>
<dbReference type="PANTHER" id="PTHR43668">
    <property type="entry name" value="ALLANTOINASE"/>
    <property type="match status" value="1"/>
</dbReference>
<name>Q47UL6_COLP3</name>
<dbReference type="PROSITE" id="PS00482">
    <property type="entry name" value="DIHYDROOROTASE_1"/>
    <property type="match status" value="1"/>
</dbReference>
<dbReference type="InterPro" id="IPR011059">
    <property type="entry name" value="Metal-dep_hydrolase_composite"/>
</dbReference>
<sequence>MSISILNVHVYQILRRSKVSHFALQSKKVIVHAGDQSEMIAACIEIKGQLIHNIHPYGQALDCPITDLGEQVLMPGLVDSHVHINEPGRTEWEGFNTATQAAAAGGITTLVDMPLNCIPVTTTKAAFEEKLASVHDKLWVDCGFWGGVIPDNIDELDDLLTAGVLGVKSFLIDSGIEEFPNVAAKDIRAAMPILAKHDVPYLIHAELDCGSFDDVKITDKYNSFLESRPKSWENNAISLMVDMARESKAAGDNCKIHIVHLSSDEALDTIAKAKAEGLRFTAETCPHYLTIASENIPDGKTLFKCCPPIRENKNREQLWQAVTDGRISFIVSDHSPCTPQLKHIDTGDIEKAWGGISALQFGLPLIWTEAKNRDFTLVDLARLMSHETAKFAGLDKIKGQISVGHHADLMVFDDTASFIISTDMIKHKHKITPYVGRKVDGQIMQTFVRGQQVYCNDQFISSPIGRPLLKGQL</sequence>
<reference evidence="12" key="1">
    <citation type="journal article" date="2005" name="Proc. Natl. Acad. Sci. U.S.A.">
        <title>The psychrophilic lifestyle as revealed by the genome sequence of Colwellia psychrerythraea 34H through genomic and proteomic analyses.</title>
        <authorList>
            <person name="Methe B.A."/>
            <person name="Nelson K.E."/>
            <person name="Deming J.W."/>
            <person name="Momen B."/>
            <person name="Melamud E."/>
            <person name="Zhang X."/>
            <person name="Moult J."/>
            <person name="Madupu R."/>
            <person name="Nelson W.C."/>
            <person name="Dodson R.J."/>
            <person name="Brinkac L.M."/>
            <person name="Daugherty S.C."/>
            <person name="Durkin A.S."/>
            <person name="DeBoy R.T."/>
            <person name="Kolonay J.F."/>
            <person name="Sullivan S.A."/>
            <person name="Zhou L."/>
            <person name="Davidsen T.M."/>
            <person name="Wu M."/>
            <person name="Huston A.L."/>
            <person name="Lewis M."/>
            <person name="Weaver B."/>
            <person name="Weidman J.F."/>
            <person name="Khouri H."/>
            <person name="Utterback T.R."/>
            <person name="Feldblyum T.V."/>
            <person name="Fraser C.M."/>
        </authorList>
    </citation>
    <scope>NUCLEOTIDE SEQUENCE [LARGE SCALE GENOMIC DNA]</scope>
    <source>
        <strain evidence="12">34H</strain>
    </source>
</reference>
<dbReference type="Proteomes" id="UP000000547">
    <property type="component" value="Chromosome"/>
</dbReference>
<dbReference type="GO" id="GO:0050897">
    <property type="term" value="F:cobalt ion binding"/>
    <property type="evidence" value="ECO:0007669"/>
    <property type="project" value="InterPro"/>
</dbReference>
<dbReference type="KEGG" id="cps:CPS_4867"/>
<dbReference type="HOGENOM" id="CLU_015572_4_0_6"/>
<comment type="cofactor">
    <cofactor evidence="1">
        <name>Zn(2+)</name>
        <dbReference type="ChEBI" id="CHEBI:29105"/>
    </cofactor>
</comment>
<dbReference type="EMBL" id="CP000083">
    <property type="protein sequence ID" value="AAZ25934.1"/>
    <property type="molecule type" value="Genomic_DNA"/>
</dbReference>
<dbReference type="InterPro" id="IPR018228">
    <property type="entry name" value="DNase_TatD-rel_CS"/>
</dbReference>
<evidence type="ECO:0000256" key="4">
    <source>
        <dbReference type="ARBA" id="ARBA00010286"/>
    </source>
</evidence>
<dbReference type="NCBIfam" id="TIGR03178">
    <property type="entry name" value="allantoinase"/>
    <property type="match status" value="1"/>
</dbReference>
<dbReference type="GO" id="GO:0005737">
    <property type="term" value="C:cytoplasm"/>
    <property type="evidence" value="ECO:0007669"/>
    <property type="project" value="TreeGrafter"/>
</dbReference>
<evidence type="ECO:0000313" key="12">
    <source>
        <dbReference type="EMBL" id="AAZ25934.1"/>
    </source>
</evidence>
<gene>
    <name evidence="12" type="ordered locus">CPS_4867</name>
</gene>
<evidence type="ECO:0000256" key="5">
    <source>
        <dbReference type="ARBA" id="ARBA00010368"/>
    </source>
</evidence>
<dbReference type="InterPro" id="IPR006680">
    <property type="entry name" value="Amidohydro-rel"/>
</dbReference>
<feature type="domain" description="Amidohydrolase-related" evidence="11">
    <location>
        <begin position="72"/>
        <end position="453"/>
    </location>
</feature>
<evidence type="ECO:0000256" key="2">
    <source>
        <dbReference type="ARBA" id="ARBA00002368"/>
    </source>
</evidence>
<dbReference type="GO" id="GO:0006145">
    <property type="term" value="P:purine nucleobase catabolic process"/>
    <property type="evidence" value="ECO:0007669"/>
    <property type="project" value="TreeGrafter"/>
</dbReference>
<dbReference type="GO" id="GO:0004038">
    <property type="term" value="F:allantoinase activity"/>
    <property type="evidence" value="ECO:0007669"/>
    <property type="project" value="UniProtKB-EC"/>
</dbReference>
<evidence type="ECO:0000256" key="6">
    <source>
        <dbReference type="ARBA" id="ARBA00011881"/>
    </source>
</evidence>
<dbReference type="PROSITE" id="PS01137">
    <property type="entry name" value="TATD_1"/>
    <property type="match status" value="1"/>
</dbReference>
<dbReference type="EC" id="3.5.2.5" evidence="7"/>
<evidence type="ECO:0000256" key="7">
    <source>
        <dbReference type="ARBA" id="ARBA00012863"/>
    </source>
</evidence>
<comment type="similarity">
    <text evidence="4">Belongs to the metallo-dependent hydrolases superfamily. DHOase family. Class I DHOase subfamily.</text>
</comment>
<evidence type="ECO:0000256" key="3">
    <source>
        <dbReference type="ARBA" id="ARBA00004968"/>
    </source>
</evidence>
<evidence type="ECO:0000313" key="13">
    <source>
        <dbReference type="Proteomes" id="UP000000547"/>
    </source>
</evidence>
<evidence type="ECO:0000256" key="1">
    <source>
        <dbReference type="ARBA" id="ARBA00001947"/>
    </source>
</evidence>
<dbReference type="InterPro" id="IPR002195">
    <property type="entry name" value="Dihydroorotase_CS"/>
</dbReference>
<evidence type="ECO:0000256" key="9">
    <source>
        <dbReference type="ARBA" id="ARBA00022801"/>
    </source>
</evidence>
<proteinExistence type="inferred from homology"/>
<evidence type="ECO:0000259" key="11">
    <source>
        <dbReference type="Pfam" id="PF01979"/>
    </source>
</evidence>
<dbReference type="PANTHER" id="PTHR43668:SF2">
    <property type="entry name" value="ALLANTOINASE"/>
    <property type="match status" value="1"/>
</dbReference>
<keyword evidence="9" id="KW-0378">Hydrolase</keyword>
<dbReference type="GO" id="GO:0008270">
    <property type="term" value="F:zinc ion binding"/>
    <property type="evidence" value="ECO:0007669"/>
    <property type="project" value="InterPro"/>
</dbReference>
<dbReference type="GO" id="GO:0000256">
    <property type="term" value="P:allantoin catabolic process"/>
    <property type="evidence" value="ECO:0007669"/>
    <property type="project" value="InterPro"/>
</dbReference>
<dbReference type="AlphaFoldDB" id="Q47UL6"/>
<organism evidence="12 13">
    <name type="scientific">Colwellia psychrerythraea (strain 34H / ATCC BAA-681)</name>
    <name type="common">Vibrio psychroerythus</name>
    <dbReference type="NCBI Taxonomy" id="167879"/>
    <lineage>
        <taxon>Bacteria</taxon>
        <taxon>Pseudomonadati</taxon>
        <taxon>Pseudomonadota</taxon>
        <taxon>Gammaproteobacteria</taxon>
        <taxon>Alteromonadales</taxon>
        <taxon>Colwelliaceae</taxon>
        <taxon>Colwellia</taxon>
    </lineage>
</organism>
<dbReference type="InterPro" id="IPR050138">
    <property type="entry name" value="DHOase/Allantoinase_Hydrolase"/>
</dbReference>
<comment type="subunit">
    <text evidence="6">Homotetramer.</text>
</comment>
<dbReference type="Pfam" id="PF01979">
    <property type="entry name" value="Amidohydro_1"/>
    <property type="match status" value="1"/>
</dbReference>
<comment type="similarity">
    <text evidence="5">Belongs to the metallo-dependent hydrolases superfamily. Allantoinase family.</text>
</comment>
<dbReference type="SUPFAM" id="SSF51556">
    <property type="entry name" value="Metallo-dependent hydrolases"/>
    <property type="match status" value="1"/>
</dbReference>
<accession>Q47UL6</accession>
<keyword evidence="10" id="KW-0862">Zinc</keyword>